<accession>A0A2R4WE25</accession>
<reference evidence="1 2" key="1">
    <citation type="submission" date="2018-04" db="EMBL/GenBank/DDBJ databases">
        <title>Methylobacterium sp. PR1016A genome.</title>
        <authorList>
            <person name="Park W."/>
        </authorList>
    </citation>
    <scope>NUCLEOTIDE SEQUENCE [LARGE SCALE GENOMIC DNA]</scope>
    <source>
        <strain evidence="1 2">PR1016A</strain>
    </source>
</reference>
<dbReference type="AlphaFoldDB" id="A0A2R4WE25"/>
<dbReference type="KEGG" id="mee:DA075_01595"/>
<sequence>MTEQNVVGSGDDGPIRKPMADFTDWTHEQVRQLVDVEQVYAAYQAARTELAQRFAGSMAWKTVRGHQYLYRKRKVAWSSLGPRNSETEAAMRPSMMAGRG</sequence>
<evidence type="ECO:0000313" key="1">
    <source>
        <dbReference type="EMBL" id="AWB19793.1"/>
    </source>
</evidence>
<organism evidence="1 2">
    <name type="scientific">Methylobacterium currus</name>
    <dbReference type="NCBI Taxonomy" id="2051553"/>
    <lineage>
        <taxon>Bacteria</taxon>
        <taxon>Pseudomonadati</taxon>
        <taxon>Pseudomonadota</taxon>
        <taxon>Alphaproteobacteria</taxon>
        <taxon>Hyphomicrobiales</taxon>
        <taxon>Methylobacteriaceae</taxon>
        <taxon>Methylobacterium</taxon>
    </lineage>
</organism>
<proteinExistence type="predicted"/>
<evidence type="ECO:0000313" key="2">
    <source>
        <dbReference type="Proteomes" id="UP000244755"/>
    </source>
</evidence>
<protein>
    <submittedName>
        <fullName evidence="1">Uncharacterized protein</fullName>
    </submittedName>
</protein>
<gene>
    <name evidence="1" type="ORF">DA075_01595</name>
</gene>
<keyword evidence="2" id="KW-1185">Reference proteome</keyword>
<dbReference type="Proteomes" id="UP000244755">
    <property type="component" value="Chromosome 1"/>
</dbReference>
<name>A0A2R4WE25_9HYPH</name>
<dbReference type="EMBL" id="CP028843">
    <property type="protein sequence ID" value="AWB19793.1"/>
    <property type="molecule type" value="Genomic_DNA"/>
</dbReference>